<accession>A0A8S5SQP2</accession>
<protein>
    <submittedName>
        <fullName evidence="1">PcfJ like protein</fullName>
    </submittedName>
</protein>
<dbReference type="EMBL" id="BK032650">
    <property type="protein sequence ID" value="DAF53240.1"/>
    <property type="molecule type" value="Genomic_DNA"/>
</dbReference>
<organism evidence="1">
    <name type="scientific">Siphoviridae sp. cto3L1</name>
    <dbReference type="NCBI Taxonomy" id="2827942"/>
    <lineage>
        <taxon>Viruses</taxon>
        <taxon>Duplodnaviria</taxon>
        <taxon>Heunggongvirae</taxon>
        <taxon>Uroviricota</taxon>
        <taxon>Caudoviricetes</taxon>
    </lineage>
</organism>
<dbReference type="InterPro" id="IPR025586">
    <property type="entry name" value="PcfJ"/>
</dbReference>
<name>A0A8S5SQP2_9CAUD</name>
<dbReference type="Pfam" id="PF14284">
    <property type="entry name" value="PcfJ"/>
    <property type="match status" value="1"/>
</dbReference>
<proteinExistence type="predicted"/>
<reference evidence="1" key="1">
    <citation type="journal article" date="2021" name="Proc. Natl. Acad. Sci. U.S.A.">
        <title>A Catalog of Tens of Thousands of Viruses from Human Metagenomes Reveals Hidden Associations with Chronic Diseases.</title>
        <authorList>
            <person name="Tisza M.J."/>
            <person name="Buck C.B."/>
        </authorList>
    </citation>
    <scope>NUCLEOTIDE SEQUENCE</scope>
    <source>
        <strain evidence="1">Cto3L1</strain>
    </source>
</reference>
<evidence type="ECO:0000313" key="1">
    <source>
        <dbReference type="EMBL" id="DAF53240.1"/>
    </source>
</evidence>
<sequence length="543" mass="64777">MKVTEEEEINRLVEMTPPLPEDFKSWCEKQMKRPLIYYQRNGKEAEIKCAACGKTLYAKTADMPEYGTLEIETPRKEHPARCVYCGNQSFYEWMYVKRKELDDKRFYLYQLTEDKKLVIRIFDYNRTSSVDRIMDDSQTEVARFFLEYGQVKKLIRLYTYKGDEYAWCLKKTAGYPYIKVIEGKTFPGWEQTVKESALKYCPLDELVNVVRSHFTQNYKPNVAVIDALMTYANNPAIEMYVKMHMDKLVSRLVWRESIYGAVNRKKRTVNGQLKLKKKENINRLVKEKGDPELLEILQYEEKMEFQWKPEWEDLFRGKWDKNTEKRITRMLKHMTMQQLVNRTWKYTGELTDSAKGKGEFWQTFLEYSDYLRMREELGYDMTNEVFIHPKDLDEKHQEMVKEHNARKDEMTIKKKNKEFANIAKRYESLCKRYQAAADGYIIRPARDAGEIIMEGRILHHCVGGDNYLSSHDKGRSTILFLRSEKKPKKPYITIEIRGTHIVQWYGAHDKKPNEEFFKKYLKDYEDQLEQREKKNDRVLVAAG</sequence>